<feature type="domain" description="Sulfatase N-terminal" evidence="8">
    <location>
        <begin position="200"/>
        <end position="464"/>
    </location>
</feature>
<dbReference type="SUPFAM" id="SSF53649">
    <property type="entry name" value="Alkaline phosphatase-like"/>
    <property type="match status" value="1"/>
</dbReference>
<keyword evidence="2" id="KW-1003">Cell membrane</keyword>
<dbReference type="GO" id="GO:0009244">
    <property type="term" value="P:lipopolysaccharide core region biosynthetic process"/>
    <property type="evidence" value="ECO:0007669"/>
    <property type="project" value="TreeGrafter"/>
</dbReference>
<feature type="transmembrane region" description="Helical" evidence="7">
    <location>
        <begin position="40"/>
        <end position="60"/>
    </location>
</feature>
<dbReference type="InterPro" id="IPR040423">
    <property type="entry name" value="PEA_transferase"/>
</dbReference>
<dbReference type="OrthoDB" id="9786870at2"/>
<reference evidence="9 10" key="1">
    <citation type="submission" date="2018-01" db="EMBL/GenBank/DDBJ databases">
        <title>Draft genome sequence of Paucibacter aquatile CR182 isolated from freshwater of the Nakdong River.</title>
        <authorList>
            <person name="Choi A."/>
            <person name="Chung E.J."/>
        </authorList>
    </citation>
    <scope>NUCLEOTIDE SEQUENCE [LARGE SCALE GENOMIC DNA]</scope>
    <source>
        <strain evidence="9 10">CR182</strain>
    </source>
</reference>
<gene>
    <name evidence="9" type="ORF">C1O66_16660</name>
</gene>
<evidence type="ECO:0000256" key="4">
    <source>
        <dbReference type="ARBA" id="ARBA00022692"/>
    </source>
</evidence>
<dbReference type="Gene3D" id="3.40.720.10">
    <property type="entry name" value="Alkaline Phosphatase, subunit A"/>
    <property type="match status" value="1"/>
</dbReference>
<dbReference type="InterPro" id="IPR000917">
    <property type="entry name" value="Sulfatase_N"/>
</dbReference>
<evidence type="ECO:0000256" key="6">
    <source>
        <dbReference type="ARBA" id="ARBA00023136"/>
    </source>
</evidence>
<dbReference type="GO" id="GO:0016776">
    <property type="term" value="F:phosphotransferase activity, phosphate group as acceptor"/>
    <property type="evidence" value="ECO:0007669"/>
    <property type="project" value="TreeGrafter"/>
</dbReference>
<dbReference type="GO" id="GO:0005886">
    <property type="term" value="C:plasma membrane"/>
    <property type="evidence" value="ECO:0007669"/>
    <property type="project" value="UniProtKB-SubCell"/>
</dbReference>
<keyword evidence="4 7" id="KW-0812">Transmembrane</keyword>
<keyword evidence="6 7" id="KW-0472">Membrane</keyword>
<comment type="subcellular location">
    <subcellularLocation>
        <location evidence="1">Cell membrane</location>
        <topology evidence="1">Multi-pass membrane protein</topology>
    </subcellularLocation>
</comment>
<keyword evidence="3" id="KW-0808">Transferase</keyword>
<feature type="transmembrane region" description="Helical" evidence="7">
    <location>
        <begin position="130"/>
        <end position="146"/>
    </location>
</feature>
<feature type="transmembrane region" description="Helical" evidence="7">
    <location>
        <begin position="12"/>
        <end position="28"/>
    </location>
</feature>
<keyword evidence="10" id="KW-1185">Reference proteome</keyword>
<sequence>MSASLGHEGLRVPQMLLLALPGLIWLRWPVRSPSWRRLRLFGVAMLLGAFLLDGFLRAYLRQRYAAVPDSTLVLTAAANTSPREALEYLMAQGAQWWPGLVALLLALGLLLGLVRLASQQPPRPLGTGSRWLWLGLLLLCCVAHASKPWRRHHPAAFWPHWAVSVETLRMNWSDQSQQRELLLEQARASGVRALGAESSTVVLVLTDSVNRDNMSLYGYPRETTPQLQALSREEGARLLVLPHAWSVQATTVAALDGLFSLGGSMAAQPGSAAPAPGHILALARAAGYRVWWMSNHDDLAIEQQHAQLADTVEMINREPGRSSSMLDGELLDSLEVALADRSAPRKLIVLHLLGAHPHYRLRAPEALRPFEQGGDAVEREMQRQQRPVWLREQRQDYDAVIHYHDGVVAETLRMLRRHVPVGGEAAWMYLSDHGQEVGHRIDHAGHSPGTEAGYRIPAMLWRTPQAFAPGSGQQPFRADWTGWTLAELLRIEWPGMEPARNVLDPRYRWEAPQLPIGEVDFAR</sequence>
<dbReference type="InterPro" id="IPR058130">
    <property type="entry name" value="PEA_transf_C"/>
</dbReference>
<evidence type="ECO:0000256" key="5">
    <source>
        <dbReference type="ARBA" id="ARBA00022989"/>
    </source>
</evidence>
<evidence type="ECO:0000256" key="7">
    <source>
        <dbReference type="SAM" id="Phobius"/>
    </source>
</evidence>
<dbReference type="Pfam" id="PF00884">
    <property type="entry name" value="Sulfatase"/>
    <property type="match status" value="1"/>
</dbReference>
<keyword evidence="5 7" id="KW-1133">Transmembrane helix</keyword>
<dbReference type="InterPro" id="IPR017850">
    <property type="entry name" value="Alkaline_phosphatase_core_sf"/>
</dbReference>
<evidence type="ECO:0000256" key="2">
    <source>
        <dbReference type="ARBA" id="ARBA00022475"/>
    </source>
</evidence>
<dbReference type="AlphaFoldDB" id="A0A2N8L262"/>
<comment type="caution">
    <text evidence="9">The sequence shown here is derived from an EMBL/GenBank/DDBJ whole genome shotgun (WGS) entry which is preliminary data.</text>
</comment>
<dbReference type="CDD" id="cd16017">
    <property type="entry name" value="LptA"/>
    <property type="match status" value="1"/>
</dbReference>
<dbReference type="EMBL" id="POSP01000003">
    <property type="protein sequence ID" value="PND39798.1"/>
    <property type="molecule type" value="Genomic_DNA"/>
</dbReference>
<dbReference type="PANTHER" id="PTHR30443:SF2">
    <property type="entry name" value="PHOSPHOETHANOLAMINE TRANSFERASE EPTC"/>
    <property type="match status" value="1"/>
</dbReference>
<name>A0A2N8L262_9BURK</name>
<organism evidence="9 10">
    <name type="scientific">Kinneretia aquatilis</name>
    <dbReference type="NCBI Taxonomy" id="2070761"/>
    <lineage>
        <taxon>Bacteria</taxon>
        <taxon>Pseudomonadati</taxon>
        <taxon>Pseudomonadota</taxon>
        <taxon>Betaproteobacteria</taxon>
        <taxon>Burkholderiales</taxon>
        <taxon>Sphaerotilaceae</taxon>
        <taxon>Roseateles</taxon>
    </lineage>
</organism>
<evidence type="ECO:0000259" key="8">
    <source>
        <dbReference type="Pfam" id="PF00884"/>
    </source>
</evidence>
<accession>A0A2N8L262</accession>
<dbReference type="Proteomes" id="UP000235916">
    <property type="component" value="Unassembled WGS sequence"/>
</dbReference>
<feature type="transmembrane region" description="Helical" evidence="7">
    <location>
        <begin position="96"/>
        <end position="118"/>
    </location>
</feature>
<proteinExistence type="predicted"/>
<evidence type="ECO:0000256" key="1">
    <source>
        <dbReference type="ARBA" id="ARBA00004651"/>
    </source>
</evidence>
<evidence type="ECO:0000313" key="9">
    <source>
        <dbReference type="EMBL" id="PND39798.1"/>
    </source>
</evidence>
<evidence type="ECO:0000313" key="10">
    <source>
        <dbReference type="Proteomes" id="UP000235916"/>
    </source>
</evidence>
<dbReference type="PANTHER" id="PTHR30443">
    <property type="entry name" value="INNER MEMBRANE PROTEIN"/>
    <property type="match status" value="1"/>
</dbReference>
<evidence type="ECO:0000256" key="3">
    <source>
        <dbReference type="ARBA" id="ARBA00022679"/>
    </source>
</evidence>
<protein>
    <submittedName>
        <fullName evidence="9">Sulfatase</fullName>
    </submittedName>
</protein>